<comment type="function">
    <text evidence="9">Reversibly transfers an adenylyl group from ATP to 4'-phosphopantetheine, yielding dephospho-CoA (dPCoA) and pyrophosphate.</text>
</comment>
<dbReference type="SUPFAM" id="SSF52374">
    <property type="entry name" value="Nucleotidylyl transferase"/>
    <property type="match status" value="1"/>
</dbReference>
<dbReference type="EMBL" id="QQXK01000021">
    <property type="protein sequence ID" value="RII41759.1"/>
    <property type="molecule type" value="Genomic_DNA"/>
</dbReference>
<organism evidence="11 12">
    <name type="scientific">Galactobacter valiniphilus</name>
    <dbReference type="NCBI Taxonomy" id="2676122"/>
    <lineage>
        <taxon>Bacteria</taxon>
        <taxon>Bacillati</taxon>
        <taxon>Actinomycetota</taxon>
        <taxon>Actinomycetes</taxon>
        <taxon>Micrococcales</taxon>
        <taxon>Micrococcaceae</taxon>
        <taxon>Galactobacter</taxon>
    </lineage>
</organism>
<comment type="subcellular location">
    <subcellularLocation>
        <location evidence="9">Cytoplasm</location>
    </subcellularLocation>
</comment>
<dbReference type="NCBIfam" id="TIGR01510">
    <property type="entry name" value="coaD_prev_kdtB"/>
    <property type="match status" value="1"/>
</dbReference>
<evidence type="ECO:0000256" key="6">
    <source>
        <dbReference type="ARBA" id="ARBA00022842"/>
    </source>
</evidence>
<comment type="caution">
    <text evidence="11">The sequence shown here is derived from an EMBL/GenBank/DDBJ whole genome shotgun (WGS) entry which is preliminary data.</text>
</comment>
<feature type="binding site" evidence="9">
    <location>
        <begin position="9"/>
        <end position="10"/>
    </location>
    <ligand>
        <name>ATP</name>
        <dbReference type="ChEBI" id="CHEBI:30616"/>
    </ligand>
</feature>
<keyword evidence="3 9" id="KW-0548">Nucleotidyltransferase</keyword>
<evidence type="ECO:0000256" key="1">
    <source>
        <dbReference type="ARBA" id="ARBA00022490"/>
    </source>
</evidence>
<dbReference type="Gene3D" id="3.40.50.620">
    <property type="entry name" value="HUPs"/>
    <property type="match status" value="1"/>
</dbReference>
<feature type="binding site" evidence="9">
    <location>
        <begin position="123"/>
        <end position="129"/>
    </location>
    <ligand>
        <name>ATP</name>
        <dbReference type="ChEBI" id="CHEBI:30616"/>
    </ligand>
</feature>
<dbReference type="HAMAP" id="MF_00151">
    <property type="entry name" value="PPAT_bact"/>
    <property type="match status" value="1"/>
</dbReference>
<evidence type="ECO:0000313" key="12">
    <source>
        <dbReference type="Proteomes" id="UP000265419"/>
    </source>
</evidence>
<dbReference type="GO" id="GO:0004595">
    <property type="term" value="F:pantetheine-phosphate adenylyltransferase activity"/>
    <property type="evidence" value="ECO:0007669"/>
    <property type="project" value="UniProtKB-UniRule"/>
</dbReference>
<keyword evidence="2 9" id="KW-0808">Transferase</keyword>
<keyword evidence="1 9" id="KW-0963">Cytoplasm</keyword>
<keyword evidence="12" id="KW-1185">Reference proteome</keyword>
<feature type="site" description="Transition state stabilizer" evidence="9">
    <location>
        <position position="17"/>
    </location>
</feature>
<evidence type="ECO:0000256" key="4">
    <source>
        <dbReference type="ARBA" id="ARBA00022741"/>
    </source>
</evidence>
<dbReference type="PRINTS" id="PR01020">
    <property type="entry name" value="LPSBIOSNTHSS"/>
</dbReference>
<keyword evidence="7 9" id="KW-0173">Coenzyme A biosynthesis</keyword>
<proteinExistence type="inferred from homology"/>
<feature type="binding site" evidence="9">
    <location>
        <begin position="89"/>
        <end position="91"/>
    </location>
    <ligand>
        <name>ATP</name>
        <dbReference type="ChEBI" id="CHEBI:30616"/>
    </ligand>
</feature>
<dbReference type="EC" id="2.7.7.3" evidence="9"/>
<dbReference type="Proteomes" id="UP000265419">
    <property type="component" value="Unassembled WGS sequence"/>
</dbReference>
<dbReference type="InterPro" id="IPR004821">
    <property type="entry name" value="Cyt_trans-like"/>
</dbReference>
<feature type="binding site" evidence="9">
    <location>
        <position position="74"/>
    </location>
    <ligand>
        <name>substrate</name>
    </ligand>
</feature>
<name>A0A399JBZ7_9MICC</name>
<dbReference type="GO" id="GO:0005737">
    <property type="term" value="C:cytoplasm"/>
    <property type="evidence" value="ECO:0007669"/>
    <property type="project" value="UniProtKB-SubCell"/>
</dbReference>
<feature type="binding site" evidence="9">
    <location>
        <position position="99"/>
    </location>
    <ligand>
        <name>ATP</name>
        <dbReference type="ChEBI" id="CHEBI:30616"/>
    </ligand>
</feature>
<keyword evidence="6 9" id="KW-0460">Magnesium</keyword>
<dbReference type="GO" id="GO:0015937">
    <property type="term" value="P:coenzyme A biosynthetic process"/>
    <property type="evidence" value="ECO:0007669"/>
    <property type="project" value="UniProtKB-UniRule"/>
</dbReference>
<dbReference type="Pfam" id="PF01467">
    <property type="entry name" value="CTP_transf_like"/>
    <property type="match status" value="1"/>
</dbReference>
<evidence type="ECO:0000256" key="5">
    <source>
        <dbReference type="ARBA" id="ARBA00022840"/>
    </source>
</evidence>
<evidence type="ECO:0000313" key="11">
    <source>
        <dbReference type="EMBL" id="RII41759.1"/>
    </source>
</evidence>
<dbReference type="GO" id="GO:0005524">
    <property type="term" value="F:ATP binding"/>
    <property type="evidence" value="ECO:0007669"/>
    <property type="project" value="UniProtKB-KW"/>
</dbReference>
<dbReference type="RefSeq" id="WP_119425139.1">
    <property type="nucleotide sequence ID" value="NZ_QQXK01000021.1"/>
</dbReference>
<evidence type="ECO:0000256" key="8">
    <source>
        <dbReference type="ARBA" id="ARBA00029346"/>
    </source>
</evidence>
<dbReference type="NCBIfam" id="TIGR00125">
    <property type="entry name" value="cyt_tran_rel"/>
    <property type="match status" value="1"/>
</dbReference>
<protein>
    <recommendedName>
        <fullName evidence="9">Phosphopantetheine adenylyltransferase</fullName>
        <ecNumber evidence="9">2.7.7.3</ecNumber>
    </recommendedName>
    <alternativeName>
        <fullName evidence="9">Dephospho-CoA pyrophosphorylase</fullName>
    </alternativeName>
    <alternativeName>
        <fullName evidence="9">Pantetheine-phosphate adenylyltransferase</fullName>
        <shortName evidence="9">PPAT</shortName>
    </alternativeName>
</protein>
<gene>
    <name evidence="9" type="primary">coaD</name>
    <name evidence="11" type="ORF">DWB68_10770</name>
</gene>
<feature type="binding site" evidence="9">
    <location>
        <position position="9"/>
    </location>
    <ligand>
        <name>substrate</name>
    </ligand>
</feature>
<keyword evidence="4 9" id="KW-0547">Nucleotide-binding</keyword>
<sequence>MRRVVCPGSFDPVHKGHLEIIMRAASLFDEVVVAVSTNPAKKYRFSQEERIEMISEAVSNFSGISVQAMGSGLLADYCKRIGADAIVKGLRGAPDYEFEAPMAAMNRHLTGVETVFLHGDGRYQHVSSSLIKEVAALGGDVSEFLPMGVLSRL</sequence>
<accession>A0A399JBZ7</accession>
<feature type="domain" description="Cytidyltransferase-like" evidence="10">
    <location>
        <begin position="5"/>
        <end position="133"/>
    </location>
</feature>
<evidence type="ECO:0000259" key="10">
    <source>
        <dbReference type="Pfam" id="PF01467"/>
    </source>
</evidence>
<dbReference type="PANTHER" id="PTHR21342">
    <property type="entry name" value="PHOSPHOPANTETHEINE ADENYLYLTRANSFERASE"/>
    <property type="match status" value="1"/>
</dbReference>
<feature type="binding site" evidence="9">
    <location>
        <position position="88"/>
    </location>
    <ligand>
        <name>substrate</name>
    </ligand>
</feature>
<dbReference type="InterPro" id="IPR001980">
    <property type="entry name" value="PPAT"/>
</dbReference>
<evidence type="ECO:0000256" key="7">
    <source>
        <dbReference type="ARBA" id="ARBA00022993"/>
    </source>
</evidence>
<reference evidence="11 12" key="1">
    <citation type="submission" date="2018-07" db="EMBL/GenBank/DDBJ databases">
        <title>Arthrobacter sp. nov., isolated from raw cow's milk with high bacterial count.</title>
        <authorList>
            <person name="Hahne J."/>
            <person name="Isele D."/>
            <person name="Lipski A."/>
        </authorList>
    </citation>
    <scope>NUCLEOTIDE SEQUENCE [LARGE SCALE GENOMIC DNA]</scope>
    <source>
        <strain evidence="11 12">JZ R-35</strain>
    </source>
</reference>
<dbReference type="AlphaFoldDB" id="A0A399JBZ7"/>
<comment type="pathway">
    <text evidence="9">Cofactor biosynthesis; coenzyme A biosynthesis; CoA from (R)-pantothenate: step 4/5.</text>
</comment>
<keyword evidence="5 9" id="KW-0067">ATP-binding</keyword>
<evidence type="ECO:0000256" key="2">
    <source>
        <dbReference type="ARBA" id="ARBA00022679"/>
    </source>
</evidence>
<comment type="similarity">
    <text evidence="9">Belongs to the bacterial CoaD family.</text>
</comment>
<dbReference type="UniPathway" id="UPA00241">
    <property type="reaction ID" value="UER00355"/>
</dbReference>
<feature type="binding site" evidence="9">
    <location>
        <position position="41"/>
    </location>
    <ligand>
        <name>substrate</name>
    </ligand>
</feature>
<comment type="catalytic activity">
    <reaction evidence="8 9">
        <text>(R)-4'-phosphopantetheine + ATP + H(+) = 3'-dephospho-CoA + diphosphate</text>
        <dbReference type="Rhea" id="RHEA:19801"/>
        <dbReference type="ChEBI" id="CHEBI:15378"/>
        <dbReference type="ChEBI" id="CHEBI:30616"/>
        <dbReference type="ChEBI" id="CHEBI:33019"/>
        <dbReference type="ChEBI" id="CHEBI:57328"/>
        <dbReference type="ChEBI" id="CHEBI:61723"/>
        <dbReference type="EC" id="2.7.7.3"/>
    </reaction>
</comment>
<dbReference type="InterPro" id="IPR014729">
    <property type="entry name" value="Rossmann-like_a/b/a_fold"/>
</dbReference>
<dbReference type="PANTHER" id="PTHR21342:SF1">
    <property type="entry name" value="PHOSPHOPANTETHEINE ADENYLYLTRANSFERASE"/>
    <property type="match status" value="1"/>
</dbReference>
<evidence type="ECO:0000256" key="3">
    <source>
        <dbReference type="ARBA" id="ARBA00022695"/>
    </source>
</evidence>
<comment type="subunit">
    <text evidence="9">Homohexamer.</text>
</comment>
<evidence type="ECO:0000256" key="9">
    <source>
        <dbReference type="HAMAP-Rule" id="MF_00151"/>
    </source>
</evidence>
<comment type="cofactor">
    <cofactor evidence="9">
        <name>Mg(2+)</name>
        <dbReference type="ChEBI" id="CHEBI:18420"/>
    </cofactor>
</comment>
<dbReference type="CDD" id="cd02163">
    <property type="entry name" value="PPAT"/>
    <property type="match status" value="1"/>
</dbReference>
<feature type="binding site" evidence="9">
    <location>
        <position position="17"/>
    </location>
    <ligand>
        <name>ATP</name>
        <dbReference type="ChEBI" id="CHEBI:30616"/>
    </ligand>
</feature>